<dbReference type="InterPro" id="IPR029058">
    <property type="entry name" value="AB_hydrolase_fold"/>
</dbReference>
<accession>A0A5C8KRN9</accession>
<dbReference type="EMBL" id="VRTS01000006">
    <property type="protein sequence ID" value="TXK62115.1"/>
    <property type="molecule type" value="Genomic_DNA"/>
</dbReference>
<dbReference type="PANTHER" id="PTHR48098">
    <property type="entry name" value="ENTEROCHELIN ESTERASE-RELATED"/>
    <property type="match status" value="1"/>
</dbReference>
<comment type="caution">
    <text evidence="1">The sequence shown here is derived from an EMBL/GenBank/DDBJ whole genome shotgun (WGS) entry which is preliminary data.</text>
</comment>
<dbReference type="Proteomes" id="UP000321248">
    <property type="component" value="Unassembled WGS sequence"/>
</dbReference>
<proteinExistence type="predicted"/>
<dbReference type="OrthoDB" id="6381520at2"/>
<dbReference type="Pfam" id="PF00756">
    <property type="entry name" value="Esterase"/>
    <property type="match status" value="1"/>
</dbReference>
<evidence type="ECO:0000313" key="1">
    <source>
        <dbReference type="EMBL" id="TXK62115.1"/>
    </source>
</evidence>
<dbReference type="AlphaFoldDB" id="A0A5C8KRN9"/>
<organism evidence="1 2">
    <name type="scientific">Alkalisalibacterium limincola</name>
    <dbReference type="NCBI Taxonomy" id="2699169"/>
    <lineage>
        <taxon>Bacteria</taxon>
        <taxon>Pseudomonadati</taxon>
        <taxon>Pseudomonadota</taxon>
        <taxon>Gammaproteobacteria</taxon>
        <taxon>Lysobacterales</taxon>
        <taxon>Lysobacteraceae</taxon>
        <taxon>Alkalisalibacterium</taxon>
    </lineage>
</organism>
<dbReference type="SUPFAM" id="SSF81296">
    <property type="entry name" value="E set domains"/>
    <property type="match status" value="1"/>
</dbReference>
<dbReference type="InterPro" id="IPR013783">
    <property type="entry name" value="Ig-like_fold"/>
</dbReference>
<evidence type="ECO:0000313" key="2">
    <source>
        <dbReference type="Proteomes" id="UP000321248"/>
    </source>
</evidence>
<dbReference type="InterPro" id="IPR014756">
    <property type="entry name" value="Ig_E-set"/>
</dbReference>
<dbReference type="SUPFAM" id="SSF53474">
    <property type="entry name" value="alpha/beta-Hydrolases"/>
    <property type="match status" value="1"/>
</dbReference>
<dbReference type="InterPro" id="IPR000801">
    <property type="entry name" value="Esterase-like"/>
</dbReference>
<dbReference type="Gene3D" id="2.60.40.10">
    <property type="entry name" value="Immunoglobulins"/>
    <property type="match status" value="1"/>
</dbReference>
<keyword evidence="2" id="KW-1185">Reference proteome</keyword>
<dbReference type="Gene3D" id="3.40.50.1820">
    <property type="entry name" value="alpha/beta hydrolase"/>
    <property type="match status" value="1"/>
</dbReference>
<sequence>MIPRCAPRWSSPRQVDSRRGVRVAAVRGPARGAGRCGVATATGGNPMGFRMAWHGFFLGILLAGTSQAGPELDALLQALEGSAPEEHPALVAAFVEQQRDAGGLPVTDMSGEVVFVYLGGPDTQEVRLVGDFLPESPMNVTWGRGEPMQRTGDVFHARRRFEPGARLDYAFDVDGERIPDPLNPRTLFSGTGDGEVSELVMPGHRLQSAARVWPDVARGTLQEIQEEWADPAVRVYLPADFDPQRRYPVIYTGDGGAWIEYIGLPVILDNLIGSGDIEPVIAVMVDAPGNRGAWHSYNPDFIAYYQRVVAHVDQHFPTLARPEGRVLAGSSSAGRAVLHAALERPDLFSRVAVLSPSMHGPLFPLADYLSGEKQPDPSLEVWMAAGTYEGSIERDTRVLEAWLERAGTRKSVSYSAQGHSFGFWRECAVLLLRHFFPTPPGETQALPASG</sequence>
<dbReference type="PANTHER" id="PTHR48098:SF6">
    <property type="entry name" value="FERRI-BACILLIBACTIN ESTERASE BESA"/>
    <property type="match status" value="1"/>
</dbReference>
<dbReference type="InterPro" id="IPR050583">
    <property type="entry name" value="Mycobacterial_A85_antigen"/>
</dbReference>
<reference evidence="1 2" key="1">
    <citation type="submission" date="2019-08" db="EMBL/GenBank/DDBJ databases">
        <authorList>
            <person name="Karlyshev A.V."/>
        </authorList>
    </citation>
    <scope>NUCLEOTIDE SEQUENCE [LARGE SCALE GENOMIC DNA]</scope>
    <source>
        <strain evidence="1 2">Alg18-2.2</strain>
    </source>
</reference>
<protein>
    <recommendedName>
        <fullName evidence="3">Esterase family protein</fullName>
    </recommendedName>
</protein>
<gene>
    <name evidence="1" type="ORF">FU658_09730</name>
</gene>
<evidence type="ECO:0008006" key="3">
    <source>
        <dbReference type="Google" id="ProtNLM"/>
    </source>
</evidence>
<name>A0A5C8KRN9_9GAMM</name>